<protein>
    <recommendedName>
        <fullName evidence="3">Zn(2)-C6 fungal-type domain-containing protein</fullName>
    </recommendedName>
</protein>
<feature type="domain" description="Zn(2)-C6 fungal-type" evidence="3">
    <location>
        <begin position="21"/>
        <end position="54"/>
    </location>
</feature>
<dbReference type="GO" id="GO:0000981">
    <property type="term" value="F:DNA-binding transcription factor activity, RNA polymerase II-specific"/>
    <property type="evidence" value="ECO:0007669"/>
    <property type="project" value="InterPro"/>
</dbReference>
<reference evidence="4" key="1">
    <citation type="journal article" date="2020" name="Stud. Mycol.">
        <title>101 Dothideomycetes genomes: a test case for predicting lifestyles and emergence of pathogens.</title>
        <authorList>
            <person name="Haridas S."/>
            <person name="Albert R."/>
            <person name="Binder M."/>
            <person name="Bloem J."/>
            <person name="Labutti K."/>
            <person name="Salamov A."/>
            <person name="Andreopoulos B."/>
            <person name="Baker S."/>
            <person name="Barry K."/>
            <person name="Bills G."/>
            <person name="Bluhm B."/>
            <person name="Cannon C."/>
            <person name="Castanera R."/>
            <person name="Culley D."/>
            <person name="Daum C."/>
            <person name="Ezra D."/>
            <person name="Gonzalez J."/>
            <person name="Henrissat B."/>
            <person name="Kuo A."/>
            <person name="Liang C."/>
            <person name="Lipzen A."/>
            <person name="Lutzoni F."/>
            <person name="Magnuson J."/>
            <person name="Mondo S."/>
            <person name="Nolan M."/>
            <person name="Ohm R."/>
            <person name="Pangilinan J."/>
            <person name="Park H.-J."/>
            <person name="Ramirez L."/>
            <person name="Alfaro M."/>
            <person name="Sun H."/>
            <person name="Tritt A."/>
            <person name="Yoshinaga Y."/>
            <person name="Zwiers L.-H."/>
            <person name="Turgeon B."/>
            <person name="Goodwin S."/>
            <person name="Spatafora J."/>
            <person name="Crous P."/>
            <person name="Grigoriev I."/>
        </authorList>
    </citation>
    <scope>NUCLEOTIDE SEQUENCE</scope>
    <source>
        <strain evidence="4">Tuck. ex Michener</strain>
    </source>
</reference>
<evidence type="ECO:0000259" key="3">
    <source>
        <dbReference type="PROSITE" id="PS50048"/>
    </source>
</evidence>
<sequence length="458" mass="52260">MSSHDTSGPYPRRAHKKSRKGCKNCKARKVKCDEQRPLCGPCARHYANIERCEYEFPPDAKPSREVVISAQIEDPHPVALAIPRTIEGDVLDPFQTHPQTPTNNSNILLQHYLSTVVIRSFPFFNTKRIIDLWWPFLRADELLFNVVLYLSAVSLEALQQEPVRADSTRLMTECIGLLRARVADPSQGMSDETIIAVANLMAIEHGKGNIRSLNMHMEGLKRMVNARGGLDALRVSSPMAANIAFWMSMIASNQVRSLPLAYEFEGQFHDFPGSVVFSHVDPELYDATETRNMILKEANHMSHMFTITVTTLFQLSPRPETDPVISRLLESCRYAAVLHVFFPLCGYYPDPTLMVNTIVHDLKASLDIYTIFLTLHTDLVLWMFFVGGVSAWNMPERNWFVDHLVVITQDLEVITWEHVRTRLTDVVWYAVFCEDSFRRLWQEIEVKAESLRVAGQVP</sequence>
<gene>
    <name evidence="4" type="ORF">EV356DRAFT_444661</name>
</gene>
<dbReference type="Pfam" id="PF11951">
    <property type="entry name" value="Fungal_trans_2"/>
    <property type="match status" value="1"/>
</dbReference>
<dbReference type="PANTHER" id="PTHR37540">
    <property type="entry name" value="TRANSCRIPTION FACTOR (ACR-2), PUTATIVE-RELATED-RELATED"/>
    <property type="match status" value="1"/>
</dbReference>
<proteinExistence type="predicted"/>
<dbReference type="SUPFAM" id="SSF57701">
    <property type="entry name" value="Zn2/Cys6 DNA-binding domain"/>
    <property type="match status" value="1"/>
</dbReference>
<evidence type="ECO:0000313" key="5">
    <source>
        <dbReference type="Proteomes" id="UP000800092"/>
    </source>
</evidence>
<evidence type="ECO:0000256" key="1">
    <source>
        <dbReference type="ARBA" id="ARBA00023242"/>
    </source>
</evidence>
<evidence type="ECO:0000313" key="4">
    <source>
        <dbReference type="EMBL" id="KAF2235640.1"/>
    </source>
</evidence>
<feature type="region of interest" description="Disordered" evidence="2">
    <location>
        <begin position="1"/>
        <end position="20"/>
    </location>
</feature>
<dbReference type="SMART" id="SM00066">
    <property type="entry name" value="GAL4"/>
    <property type="match status" value="1"/>
</dbReference>
<dbReference type="OrthoDB" id="4158087at2759"/>
<dbReference type="InterPro" id="IPR001138">
    <property type="entry name" value="Zn2Cys6_DnaBD"/>
</dbReference>
<dbReference type="InterPro" id="IPR021858">
    <property type="entry name" value="Fun_TF"/>
</dbReference>
<name>A0A6A6HDS6_VIRVR</name>
<dbReference type="PANTHER" id="PTHR37540:SF5">
    <property type="entry name" value="TRANSCRIPTION FACTOR DOMAIN-CONTAINING PROTEIN"/>
    <property type="match status" value="1"/>
</dbReference>
<dbReference type="CDD" id="cd00067">
    <property type="entry name" value="GAL4"/>
    <property type="match status" value="1"/>
</dbReference>
<accession>A0A6A6HDS6</accession>
<dbReference type="Pfam" id="PF00172">
    <property type="entry name" value="Zn_clus"/>
    <property type="match status" value="1"/>
</dbReference>
<organism evidence="4 5">
    <name type="scientific">Viridothelium virens</name>
    <name type="common">Speckled blister lichen</name>
    <name type="synonym">Trypethelium virens</name>
    <dbReference type="NCBI Taxonomy" id="1048519"/>
    <lineage>
        <taxon>Eukaryota</taxon>
        <taxon>Fungi</taxon>
        <taxon>Dikarya</taxon>
        <taxon>Ascomycota</taxon>
        <taxon>Pezizomycotina</taxon>
        <taxon>Dothideomycetes</taxon>
        <taxon>Dothideomycetes incertae sedis</taxon>
        <taxon>Trypetheliales</taxon>
        <taxon>Trypetheliaceae</taxon>
        <taxon>Viridothelium</taxon>
    </lineage>
</organism>
<dbReference type="Proteomes" id="UP000800092">
    <property type="component" value="Unassembled WGS sequence"/>
</dbReference>
<dbReference type="PROSITE" id="PS50048">
    <property type="entry name" value="ZN2_CY6_FUNGAL_2"/>
    <property type="match status" value="1"/>
</dbReference>
<dbReference type="GO" id="GO:0008270">
    <property type="term" value="F:zinc ion binding"/>
    <property type="evidence" value="ECO:0007669"/>
    <property type="project" value="InterPro"/>
</dbReference>
<keyword evidence="1" id="KW-0539">Nucleus</keyword>
<keyword evidence="5" id="KW-1185">Reference proteome</keyword>
<dbReference type="InterPro" id="IPR036864">
    <property type="entry name" value="Zn2-C6_fun-type_DNA-bd_sf"/>
</dbReference>
<dbReference type="Gene3D" id="4.10.240.10">
    <property type="entry name" value="Zn(2)-C6 fungal-type DNA-binding domain"/>
    <property type="match status" value="1"/>
</dbReference>
<dbReference type="EMBL" id="ML991790">
    <property type="protein sequence ID" value="KAF2235640.1"/>
    <property type="molecule type" value="Genomic_DNA"/>
</dbReference>
<dbReference type="AlphaFoldDB" id="A0A6A6HDS6"/>
<evidence type="ECO:0000256" key="2">
    <source>
        <dbReference type="SAM" id="MobiDB-lite"/>
    </source>
</evidence>